<evidence type="ECO:0000313" key="8">
    <source>
        <dbReference type="Proteomes" id="UP000451471"/>
    </source>
</evidence>
<feature type="region of interest" description="Disordered" evidence="4">
    <location>
        <begin position="21"/>
        <end position="42"/>
    </location>
</feature>
<dbReference type="GO" id="GO:0016042">
    <property type="term" value="P:lipid catabolic process"/>
    <property type="evidence" value="ECO:0007669"/>
    <property type="project" value="UniProtKB-KW"/>
</dbReference>
<dbReference type="GO" id="GO:0016891">
    <property type="term" value="F:RNA endonuclease activity producing 5'-phosphomonoesters, hydrolytic mechanism"/>
    <property type="evidence" value="ECO:0007669"/>
    <property type="project" value="TreeGrafter"/>
</dbReference>
<keyword evidence="1" id="KW-0378">Hydrolase</keyword>
<dbReference type="AlphaFoldDB" id="A0A6B0GEY0"/>
<dbReference type="InterPro" id="IPR025202">
    <property type="entry name" value="PLD-like_dom"/>
</dbReference>
<feature type="compositionally biased region" description="Low complexity" evidence="4">
    <location>
        <begin position="25"/>
        <end position="42"/>
    </location>
</feature>
<feature type="domain" description="PLD phosphodiesterase" evidence="6">
    <location>
        <begin position="266"/>
        <end position="292"/>
    </location>
</feature>
<proteinExistence type="predicted"/>
<dbReference type="PANTHER" id="PTHR43856:SF1">
    <property type="entry name" value="MITOCHONDRIAL CARDIOLIPIN HYDROLASE"/>
    <property type="match status" value="1"/>
</dbReference>
<keyword evidence="5" id="KW-1133">Transmembrane helix</keyword>
<feature type="domain" description="PLD phosphodiesterase" evidence="6">
    <location>
        <begin position="457"/>
        <end position="484"/>
    </location>
</feature>
<evidence type="ECO:0000256" key="1">
    <source>
        <dbReference type="ARBA" id="ARBA00022801"/>
    </source>
</evidence>
<dbReference type="InterPro" id="IPR051406">
    <property type="entry name" value="PLD_domain"/>
</dbReference>
<dbReference type="Gene3D" id="3.30.870.10">
    <property type="entry name" value="Endonuclease Chain A"/>
    <property type="match status" value="2"/>
</dbReference>
<gene>
    <name evidence="7" type="ORF">GQS65_02510</name>
</gene>
<keyword evidence="5" id="KW-0472">Membrane</keyword>
<feature type="transmembrane region" description="Helical" evidence="5">
    <location>
        <begin position="524"/>
        <end position="543"/>
    </location>
</feature>
<keyword evidence="3" id="KW-0443">Lipid metabolism</keyword>
<keyword evidence="2" id="KW-0442">Lipid degradation</keyword>
<dbReference type="RefSeq" id="WP_368279774.1">
    <property type="nucleotide sequence ID" value="NZ_WSZK01000006.1"/>
</dbReference>
<keyword evidence="8" id="KW-1185">Reference proteome</keyword>
<accession>A0A6B0GEY0</accession>
<protein>
    <submittedName>
        <fullName evidence="7">Phospholipase</fullName>
    </submittedName>
</protein>
<evidence type="ECO:0000256" key="4">
    <source>
        <dbReference type="SAM" id="MobiDB-lite"/>
    </source>
</evidence>
<dbReference type="SUPFAM" id="SSF56024">
    <property type="entry name" value="Phospholipase D/nuclease"/>
    <property type="match status" value="2"/>
</dbReference>
<evidence type="ECO:0000259" key="6">
    <source>
        <dbReference type="PROSITE" id="PS50035"/>
    </source>
</evidence>
<dbReference type="SMART" id="SM00155">
    <property type="entry name" value="PLDc"/>
    <property type="match status" value="2"/>
</dbReference>
<name>A0A6B0GEY0_9EURY</name>
<dbReference type="InterPro" id="IPR001736">
    <property type="entry name" value="PLipase_D/transphosphatidylase"/>
</dbReference>
<dbReference type="Proteomes" id="UP000451471">
    <property type="component" value="Unassembled WGS sequence"/>
</dbReference>
<reference evidence="7 8" key="1">
    <citation type="submission" date="2019-12" db="EMBL/GenBank/DDBJ databases">
        <title>Halocatena pleomorpha gen. nov. sp. nov., an extremely halophilic archaeon of family Halobacteriaceae isolated from saltpan soil.</title>
        <authorList>
            <person name="Pal Y."/>
            <person name="Verma A."/>
            <person name="Krishnamurthi S."/>
            <person name="Kumar P."/>
        </authorList>
    </citation>
    <scope>NUCLEOTIDE SEQUENCE [LARGE SCALE GENOMIC DNA]</scope>
    <source>
        <strain evidence="7 8">JCM 16495</strain>
    </source>
</reference>
<sequence length="550" mass="58062">MSRPLVVLLTLCCLTATVPSTAVGSPPADSSSPSPLTPADAPTIVGVYPNPVAEDDAGEFVVLDVPEAANLSAYRVCDDEGCLRPARDASGRLVLTAAPDRVRPPADTPVVAATGDLSLANGGERLRLVAGDTATATLRYEDAPEAEVYRRDGATDEWSWRPLGATDYPVVRSGPANVTAFTLPDAPGVVTGALAGADDRLYLAGYTFSSSRVADELLAAHRRGVEVRVLVEGGPVGGLSRAQARVLDRLVGAGVPVRVVDGPSARYDYHHSKYAVVDDRALVLTENWKPSGTGGNSSRGWGAVVHDERTADSLAGTFRGDFSWRAARNWSAFAGGRSFQSTVPSDATYPARFAPETVRAERVRLLVAPDNAEAGVRSLLRNATESVDVVQVGLGGPNGPFARELLAAAERGVDVRVLLSGAWYVREENRALADRLNGRADREGLPLTVRLADPNGAFEKVHAKGAVVDDRHVVVGSLNWNPHAARENREVALLLSGDAVAGYYGRVFTSDWQGDGASGGAERVPVGALVALLVGVLVVLAVARRFEFER</sequence>
<dbReference type="Pfam" id="PF13091">
    <property type="entry name" value="PLDc_2"/>
    <property type="match status" value="2"/>
</dbReference>
<organism evidence="7 8">
    <name type="scientific">Halomarina oriensis</name>
    <dbReference type="NCBI Taxonomy" id="671145"/>
    <lineage>
        <taxon>Archaea</taxon>
        <taxon>Methanobacteriati</taxon>
        <taxon>Methanobacteriota</taxon>
        <taxon>Stenosarchaea group</taxon>
        <taxon>Halobacteria</taxon>
        <taxon>Halobacteriales</taxon>
        <taxon>Natronomonadaceae</taxon>
        <taxon>Halomarina</taxon>
    </lineage>
</organism>
<keyword evidence="5" id="KW-0812">Transmembrane</keyword>
<evidence type="ECO:0000313" key="7">
    <source>
        <dbReference type="EMBL" id="MWG33372.1"/>
    </source>
</evidence>
<dbReference type="EMBL" id="WSZK01000006">
    <property type="protein sequence ID" value="MWG33372.1"/>
    <property type="molecule type" value="Genomic_DNA"/>
</dbReference>
<dbReference type="PROSITE" id="PS50035">
    <property type="entry name" value="PLD"/>
    <property type="match status" value="2"/>
</dbReference>
<evidence type="ECO:0000256" key="3">
    <source>
        <dbReference type="ARBA" id="ARBA00023098"/>
    </source>
</evidence>
<evidence type="ECO:0000256" key="5">
    <source>
        <dbReference type="SAM" id="Phobius"/>
    </source>
</evidence>
<dbReference type="PANTHER" id="PTHR43856">
    <property type="entry name" value="CARDIOLIPIN HYDROLASE"/>
    <property type="match status" value="1"/>
</dbReference>
<evidence type="ECO:0000256" key="2">
    <source>
        <dbReference type="ARBA" id="ARBA00022963"/>
    </source>
</evidence>
<comment type="caution">
    <text evidence="7">The sequence shown here is derived from an EMBL/GenBank/DDBJ whole genome shotgun (WGS) entry which is preliminary data.</text>
</comment>
<dbReference type="CDD" id="cd09128">
    <property type="entry name" value="PLDc_unchar1_2"/>
    <property type="match status" value="1"/>
</dbReference>